<evidence type="ECO:0000256" key="1">
    <source>
        <dbReference type="SAM" id="MobiDB-lite"/>
    </source>
</evidence>
<sequence length="202" mass="23281">MGDNSASVSTGVTGPRTIPQLDRNDPLYMQHSDTPVKNKVGFIDGSCKRETYLQDEFKLHQWDRCNAIVQSWIMSSVTQELRKGIVYSESAHKVWKAFKERLDKVNATKIFQLHKEICRIAQGIQNISVYFSKLNDLWDELESIIHFPACDCDKSKNFTAYLHQQKFMKFLMGLNETYAPQSSQILMMTPTLTLDQAYSMLI</sequence>
<dbReference type="PANTHER" id="PTHR37610:SF86">
    <property type="entry name" value="RETROTRANSPOSON COPIA-LIKE N-TERMINAL DOMAIN-CONTAINING PROTEIN"/>
    <property type="match status" value="1"/>
</dbReference>
<organism evidence="2 3">
    <name type="scientific">Solanum tuberosum</name>
    <name type="common">Potato</name>
    <dbReference type="NCBI Taxonomy" id="4113"/>
    <lineage>
        <taxon>Eukaryota</taxon>
        <taxon>Viridiplantae</taxon>
        <taxon>Streptophyta</taxon>
        <taxon>Embryophyta</taxon>
        <taxon>Tracheophyta</taxon>
        <taxon>Spermatophyta</taxon>
        <taxon>Magnoliopsida</taxon>
        <taxon>eudicotyledons</taxon>
        <taxon>Gunneridae</taxon>
        <taxon>Pentapetalae</taxon>
        <taxon>asterids</taxon>
        <taxon>lamiids</taxon>
        <taxon>Solanales</taxon>
        <taxon>Solanaceae</taxon>
        <taxon>Solanoideae</taxon>
        <taxon>Solaneae</taxon>
        <taxon>Solanum</taxon>
    </lineage>
</organism>
<reference evidence="2 3" key="1">
    <citation type="journal article" date="2021" name="bioRxiv">
        <title>Chromosome-scale and haplotype-resolved genome assembly of a tetraploid potato cultivar.</title>
        <authorList>
            <person name="Sun H."/>
            <person name="Jiao W.-B."/>
            <person name="Krause K."/>
            <person name="Campoy J.A."/>
            <person name="Goel M."/>
            <person name="Folz-Donahue K."/>
            <person name="Kukat C."/>
            <person name="Huettel B."/>
            <person name="Schneeberger K."/>
        </authorList>
    </citation>
    <scope>NUCLEOTIDE SEQUENCE [LARGE SCALE GENOMIC DNA]</scope>
    <source>
        <strain evidence="2">SolTubOtavaFocal</strain>
        <tissue evidence="2">Leaves</tissue>
    </source>
</reference>
<dbReference type="EMBL" id="JAIVGD010000003">
    <property type="protein sequence ID" value="KAH0775906.1"/>
    <property type="molecule type" value="Genomic_DNA"/>
</dbReference>
<evidence type="ECO:0000313" key="3">
    <source>
        <dbReference type="Proteomes" id="UP000826656"/>
    </source>
</evidence>
<dbReference type="PANTHER" id="PTHR37610">
    <property type="entry name" value="CCHC-TYPE DOMAIN-CONTAINING PROTEIN"/>
    <property type="match status" value="1"/>
</dbReference>
<accession>A0ABQ7W6L8</accession>
<feature type="region of interest" description="Disordered" evidence="1">
    <location>
        <begin position="1"/>
        <end position="25"/>
    </location>
</feature>
<comment type="caution">
    <text evidence="2">The sequence shown here is derived from an EMBL/GenBank/DDBJ whole genome shotgun (WGS) entry which is preliminary data.</text>
</comment>
<name>A0ABQ7W6L8_SOLTU</name>
<protein>
    <recommendedName>
        <fullName evidence="4">Retrotransposon gag domain-containing protein</fullName>
    </recommendedName>
</protein>
<evidence type="ECO:0000313" key="2">
    <source>
        <dbReference type="EMBL" id="KAH0775906.1"/>
    </source>
</evidence>
<feature type="compositionally biased region" description="Polar residues" evidence="1">
    <location>
        <begin position="1"/>
        <end position="12"/>
    </location>
</feature>
<evidence type="ECO:0008006" key="4">
    <source>
        <dbReference type="Google" id="ProtNLM"/>
    </source>
</evidence>
<dbReference type="Proteomes" id="UP000826656">
    <property type="component" value="Unassembled WGS sequence"/>
</dbReference>
<proteinExistence type="predicted"/>
<keyword evidence="3" id="KW-1185">Reference proteome</keyword>
<gene>
    <name evidence="2" type="ORF">KY290_007317</name>
</gene>